<keyword evidence="4" id="KW-1185">Reference proteome</keyword>
<protein>
    <submittedName>
        <fullName evidence="3">Glycerol-3-phosphate dehydrogenase</fullName>
    </submittedName>
</protein>
<organism evidence="3 4">
    <name type="scientific">Rhodobium orientis</name>
    <dbReference type="NCBI Taxonomy" id="34017"/>
    <lineage>
        <taxon>Bacteria</taxon>
        <taxon>Pseudomonadati</taxon>
        <taxon>Pseudomonadota</taxon>
        <taxon>Alphaproteobacteria</taxon>
        <taxon>Hyphomicrobiales</taxon>
        <taxon>Rhodobiaceae</taxon>
        <taxon>Rhodobium</taxon>
    </lineage>
</organism>
<dbReference type="Pfam" id="PF01266">
    <property type="entry name" value="DAO"/>
    <property type="match status" value="1"/>
</dbReference>
<dbReference type="PANTHER" id="PTHR13847:SF287">
    <property type="entry name" value="FAD-DEPENDENT OXIDOREDUCTASE DOMAIN-CONTAINING PROTEIN 1"/>
    <property type="match status" value="1"/>
</dbReference>
<feature type="domain" description="FAD dependent oxidoreductase" evidence="2">
    <location>
        <begin position="6"/>
        <end position="344"/>
    </location>
</feature>
<proteinExistence type="predicted"/>
<dbReference type="Gene3D" id="3.50.50.60">
    <property type="entry name" value="FAD/NAD(P)-binding domain"/>
    <property type="match status" value="1"/>
</dbReference>
<gene>
    <name evidence="3" type="ORF">CH339_13855</name>
</gene>
<dbReference type="PANTHER" id="PTHR13847">
    <property type="entry name" value="SARCOSINE DEHYDROGENASE-RELATED"/>
    <property type="match status" value="1"/>
</dbReference>
<dbReference type="EMBL" id="NPEV01000029">
    <property type="protein sequence ID" value="RAI26546.1"/>
    <property type="molecule type" value="Genomic_DNA"/>
</dbReference>
<dbReference type="AlphaFoldDB" id="A0A327JLV4"/>
<reference evidence="3 4" key="1">
    <citation type="submission" date="2017-07" db="EMBL/GenBank/DDBJ databases">
        <title>Draft Genome Sequences of Select Purple Nonsulfur Bacteria.</title>
        <authorList>
            <person name="Lasarre B."/>
            <person name="Mckinlay J.B."/>
        </authorList>
    </citation>
    <scope>NUCLEOTIDE SEQUENCE [LARGE SCALE GENOMIC DNA]</scope>
    <source>
        <strain evidence="3 4">DSM 11290</strain>
    </source>
</reference>
<dbReference type="Gene3D" id="3.30.9.10">
    <property type="entry name" value="D-Amino Acid Oxidase, subunit A, domain 2"/>
    <property type="match status" value="1"/>
</dbReference>
<name>A0A327JLV4_9HYPH</name>
<accession>A0A327JLV4</accession>
<dbReference type="OrthoDB" id="7421214at2"/>
<comment type="caution">
    <text evidence="3">The sequence shown here is derived from an EMBL/GenBank/DDBJ whole genome shotgun (WGS) entry which is preliminary data.</text>
</comment>
<evidence type="ECO:0000313" key="3">
    <source>
        <dbReference type="EMBL" id="RAI26546.1"/>
    </source>
</evidence>
<dbReference type="GO" id="GO:0005737">
    <property type="term" value="C:cytoplasm"/>
    <property type="evidence" value="ECO:0007669"/>
    <property type="project" value="TreeGrafter"/>
</dbReference>
<evidence type="ECO:0000313" key="4">
    <source>
        <dbReference type="Proteomes" id="UP000249299"/>
    </source>
</evidence>
<evidence type="ECO:0000256" key="1">
    <source>
        <dbReference type="ARBA" id="ARBA00023002"/>
    </source>
</evidence>
<dbReference type="GO" id="GO:0016491">
    <property type="term" value="F:oxidoreductase activity"/>
    <property type="evidence" value="ECO:0007669"/>
    <property type="project" value="UniProtKB-KW"/>
</dbReference>
<dbReference type="RefSeq" id="WP_111434963.1">
    <property type="nucleotide sequence ID" value="NZ_JACIGG010000019.1"/>
</dbReference>
<dbReference type="Proteomes" id="UP000249299">
    <property type="component" value="Unassembled WGS sequence"/>
</dbReference>
<evidence type="ECO:0000259" key="2">
    <source>
        <dbReference type="Pfam" id="PF01266"/>
    </source>
</evidence>
<keyword evidence="1" id="KW-0560">Oxidoreductase</keyword>
<dbReference type="InterPro" id="IPR036188">
    <property type="entry name" value="FAD/NAD-bd_sf"/>
</dbReference>
<sequence length="375" mass="40053">MTETADILVIGGGIGGIGAAARLAPEAKVLVLEREDAIGYHATGRSAAVFIRNYGNATVRALNAASAPVLENPEGIADFSLLSPRGEMMVAAANEIEALERYLAGSDGLQEITPDDAVGRIPILRREKIERAVFEPNAQDIDVDRLLQGFARLARSGAGRIERRAEVTEIVRARTTWQVRTKDASYEAPIVVNAAGAWADGLAAMAHVAPVGLTPMRRSIAVLPMPDDMGVERWPLVVSGSETWYAKPERGRLLVSPADEDPVEAHDAWPDDMVLAEGLHRFEQAMTISVTRVERSWAGLRSFVADRTPVCGFAQDADGFFWVAGQGGYGVQTSPALARLAGDLVLGRTPELTPDVVAALSPARDGIGTRTGSLQ</sequence>
<dbReference type="SUPFAM" id="SSF51905">
    <property type="entry name" value="FAD/NAD(P)-binding domain"/>
    <property type="match status" value="1"/>
</dbReference>
<dbReference type="InterPro" id="IPR006076">
    <property type="entry name" value="FAD-dep_OxRdtase"/>
</dbReference>